<accession>A0A1H2RHI1</accession>
<keyword evidence="2" id="KW-1185">Reference proteome</keyword>
<proteinExistence type="predicted"/>
<protein>
    <submittedName>
        <fullName evidence="1">Uncharacterized conserved protein, DUF4415 family</fullName>
    </submittedName>
</protein>
<evidence type="ECO:0000313" key="1">
    <source>
        <dbReference type="EMBL" id="SDW18861.1"/>
    </source>
</evidence>
<dbReference type="EMBL" id="FNNA01000001">
    <property type="protein sequence ID" value="SDW18861.1"/>
    <property type="molecule type" value="Genomic_DNA"/>
</dbReference>
<name>A0A1H2RHI1_9RHOB</name>
<organism evidence="1 2">
    <name type="scientific">Paracoccus sanguinis</name>
    <dbReference type="NCBI Taxonomy" id="1545044"/>
    <lineage>
        <taxon>Bacteria</taxon>
        <taxon>Pseudomonadati</taxon>
        <taxon>Pseudomonadota</taxon>
        <taxon>Alphaproteobacteria</taxon>
        <taxon>Rhodobacterales</taxon>
        <taxon>Paracoccaceae</taxon>
        <taxon>Paracoccus</taxon>
    </lineage>
</organism>
<gene>
    <name evidence="1" type="ORF">SAMN05444276_101348</name>
</gene>
<reference evidence="2" key="1">
    <citation type="submission" date="2016-10" db="EMBL/GenBank/DDBJ databases">
        <authorList>
            <person name="Varghese N."/>
            <person name="Submissions S."/>
        </authorList>
    </citation>
    <scope>NUCLEOTIDE SEQUENCE [LARGE SCALE GENOMIC DNA]</scope>
    <source>
        <strain evidence="2">DSM 29303</strain>
    </source>
</reference>
<sequence>MGKSYIDPDGSAVELDAEWFARAKPSTEIPELAEVIRRGRPPLPQDERKQRVTMYLDRDLIEALKADGRGWQTRANALLRKAAGL</sequence>
<dbReference type="Proteomes" id="UP000182944">
    <property type="component" value="Unassembled WGS sequence"/>
</dbReference>
<dbReference type="RefSeq" id="WP_052176393.1">
    <property type="nucleotide sequence ID" value="NZ_FNNA01000001.1"/>
</dbReference>
<dbReference type="AlphaFoldDB" id="A0A1H2RHI1"/>
<dbReference type="Pfam" id="PF14384">
    <property type="entry name" value="BrnA_antitoxin"/>
    <property type="match status" value="1"/>
</dbReference>
<dbReference type="STRING" id="1545044.SAMN05444276_101348"/>
<evidence type="ECO:0000313" key="2">
    <source>
        <dbReference type="Proteomes" id="UP000182944"/>
    </source>
</evidence>
<dbReference type="InterPro" id="IPR025528">
    <property type="entry name" value="BrnA_antitoxin"/>
</dbReference>